<dbReference type="OrthoDB" id="7289984at2759"/>
<evidence type="ECO:0000256" key="5">
    <source>
        <dbReference type="RuleBase" id="RU000363"/>
    </source>
</evidence>
<protein>
    <recommendedName>
        <fullName evidence="4">carbonyl reductase (NADPH)</fullName>
        <ecNumber evidence="4">1.1.1.184</ecNumber>
    </recommendedName>
</protein>
<dbReference type="EMBL" id="WIXP02000010">
    <property type="protein sequence ID" value="KAF6203901.1"/>
    <property type="molecule type" value="Genomic_DNA"/>
</dbReference>
<accession>A0A8S9X6D2</accession>
<dbReference type="Proteomes" id="UP000466442">
    <property type="component" value="Unassembled WGS sequence"/>
</dbReference>
<dbReference type="CDD" id="cd05324">
    <property type="entry name" value="carb_red_PTCR-like_SDR_c"/>
    <property type="match status" value="1"/>
</dbReference>
<organism evidence="6 7">
    <name type="scientific">Apolygus lucorum</name>
    <name type="common">Small green plant bug</name>
    <name type="synonym">Lygocoris lucorum</name>
    <dbReference type="NCBI Taxonomy" id="248454"/>
    <lineage>
        <taxon>Eukaryota</taxon>
        <taxon>Metazoa</taxon>
        <taxon>Ecdysozoa</taxon>
        <taxon>Arthropoda</taxon>
        <taxon>Hexapoda</taxon>
        <taxon>Insecta</taxon>
        <taxon>Pterygota</taxon>
        <taxon>Neoptera</taxon>
        <taxon>Paraneoptera</taxon>
        <taxon>Hemiptera</taxon>
        <taxon>Heteroptera</taxon>
        <taxon>Panheteroptera</taxon>
        <taxon>Cimicomorpha</taxon>
        <taxon>Miridae</taxon>
        <taxon>Mirini</taxon>
        <taxon>Apolygus</taxon>
    </lineage>
</organism>
<evidence type="ECO:0000313" key="6">
    <source>
        <dbReference type="EMBL" id="KAF6203901.1"/>
    </source>
</evidence>
<dbReference type="InterPro" id="IPR002347">
    <property type="entry name" value="SDR_fam"/>
</dbReference>
<evidence type="ECO:0000256" key="1">
    <source>
        <dbReference type="ARBA" id="ARBA00006484"/>
    </source>
</evidence>
<evidence type="ECO:0000313" key="7">
    <source>
        <dbReference type="Proteomes" id="UP000466442"/>
    </source>
</evidence>
<evidence type="ECO:0000256" key="3">
    <source>
        <dbReference type="ARBA" id="ARBA00023002"/>
    </source>
</evidence>
<dbReference type="Gene3D" id="3.40.50.720">
    <property type="entry name" value="NAD(P)-binding Rossmann-like Domain"/>
    <property type="match status" value="1"/>
</dbReference>
<dbReference type="AlphaFoldDB" id="A0A8S9X6D2"/>
<sequence>MAGKVAVVTGSNKGIGLAIVRSLCSQFDGTVYLTARDVERGRAAVETLKKEGLNPVFHQLDVTDKKSIDALAADIKKAHGGLDILINNAAVLYMPGSPEPLEEQVAETLKTNYFALKNVCHALFPLLRPHARVVNLTSSAGNLERMVPGEALRKRFADPNLTEEMLDQLLAEYVRDVKDGSYKEKGWPTVEYTAYAVSKVAVSALTRVQHQKFLKDAREDIVINHVHPGYVATDLNRHSGPLTTEQGAVCPVYAALLPENCTSPKGDYLWHNKDIIDWVNGPSPSTW</sequence>
<dbReference type="PRINTS" id="PR00081">
    <property type="entry name" value="GDHRDH"/>
</dbReference>
<gene>
    <name evidence="6" type="ORF">GE061_002239</name>
</gene>
<dbReference type="Pfam" id="PF00106">
    <property type="entry name" value="adh_short"/>
    <property type="match status" value="1"/>
</dbReference>
<comment type="caution">
    <text evidence="6">The sequence shown here is derived from an EMBL/GenBank/DDBJ whole genome shotgun (WGS) entry which is preliminary data.</text>
</comment>
<evidence type="ECO:0000256" key="4">
    <source>
        <dbReference type="ARBA" id="ARBA00026118"/>
    </source>
</evidence>
<dbReference type="EC" id="1.1.1.184" evidence="4"/>
<dbReference type="InterPro" id="IPR036291">
    <property type="entry name" value="NAD(P)-bd_dom_sf"/>
</dbReference>
<reference evidence="6" key="1">
    <citation type="journal article" date="2021" name="Mol. Ecol. Resour.">
        <title>Apolygus lucorum genome provides insights into omnivorousness and mesophyll feeding.</title>
        <authorList>
            <person name="Liu Y."/>
            <person name="Liu H."/>
            <person name="Wang H."/>
            <person name="Huang T."/>
            <person name="Liu B."/>
            <person name="Yang B."/>
            <person name="Yin L."/>
            <person name="Li B."/>
            <person name="Zhang Y."/>
            <person name="Zhang S."/>
            <person name="Jiang F."/>
            <person name="Zhang X."/>
            <person name="Ren Y."/>
            <person name="Wang B."/>
            <person name="Wang S."/>
            <person name="Lu Y."/>
            <person name="Wu K."/>
            <person name="Fan W."/>
            <person name="Wang G."/>
        </authorList>
    </citation>
    <scope>NUCLEOTIDE SEQUENCE</scope>
    <source>
        <strain evidence="6">12Hb</strain>
    </source>
</reference>
<proteinExistence type="inferred from homology"/>
<evidence type="ECO:0000256" key="2">
    <source>
        <dbReference type="ARBA" id="ARBA00022857"/>
    </source>
</evidence>
<dbReference type="PANTHER" id="PTHR43963">
    <property type="entry name" value="CARBONYL REDUCTASE 1-RELATED"/>
    <property type="match status" value="1"/>
</dbReference>
<comment type="similarity">
    <text evidence="1 5">Belongs to the short-chain dehydrogenases/reductases (SDR) family.</text>
</comment>
<dbReference type="PRINTS" id="PR00080">
    <property type="entry name" value="SDRFAMILY"/>
</dbReference>
<keyword evidence="2" id="KW-0521">NADP</keyword>
<dbReference type="PANTHER" id="PTHR43963:SF4">
    <property type="entry name" value="CARBONYL REDUCTASE (NADPH)"/>
    <property type="match status" value="1"/>
</dbReference>
<name>A0A8S9X6D2_APOLU</name>
<dbReference type="InterPro" id="IPR045313">
    <property type="entry name" value="CBR1-like"/>
</dbReference>
<dbReference type="GO" id="GO:0004090">
    <property type="term" value="F:carbonyl reductase (NADPH) activity"/>
    <property type="evidence" value="ECO:0007669"/>
    <property type="project" value="UniProtKB-EC"/>
</dbReference>
<keyword evidence="7" id="KW-1185">Reference proteome</keyword>
<dbReference type="SUPFAM" id="SSF51735">
    <property type="entry name" value="NAD(P)-binding Rossmann-fold domains"/>
    <property type="match status" value="1"/>
</dbReference>
<keyword evidence="3" id="KW-0560">Oxidoreductase</keyword>